<protein>
    <submittedName>
        <fullName evidence="1">Uncharacterized protein</fullName>
    </submittedName>
</protein>
<evidence type="ECO:0000313" key="2">
    <source>
        <dbReference type="Proteomes" id="UP000272888"/>
    </source>
</evidence>
<evidence type="ECO:0000313" key="1">
    <source>
        <dbReference type="EMBL" id="RKH36875.1"/>
    </source>
</evidence>
<comment type="caution">
    <text evidence="1">The sequence shown here is derived from an EMBL/GenBank/DDBJ whole genome shotgun (WGS) entry which is preliminary data.</text>
</comment>
<keyword evidence="2" id="KW-1185">Reference proteome</keyword>
<organism evidence="1 2">
    <name type="scientific">Corallococcus llansteffanensis</name>
    <dbReference type="NCBI Taxonomy" id="2316731"/>
    <lineage>
        <taxon>Bacteria</taxon>
        <taxon>Pseudomonadati</taxon>
        <taxon>Myxococcota</taxon>
        <taxon>Myxococcia</taxon>
        <taxon>Myxococcales</taxon>
        <taxon>Cystobacterineae</taxon>
        <taxon>Myxococcaceae</taxon>
        <taxon>Corallococcus</taxon>
    </lineage>
</organism>
<dbReference type="EMBL" id="RAWB01000973">
    <property type="protein sequence ID" value="RKH36875.1"/>
    <property type="molecule type" value="Genomic_DNA"/>
</dbReference>
<name>A0A3A8N6X8_9BACT</name>
<dbReference type="AlphaFoldDB" id="A0A3A8N6X8"/>
<dbReference type="Proteomes" id="UP000272888">
    <property type="component" value="Unassembled WGS sequence"/>
</dbReference>
<reference evidence="2" key="1">
    <citation type="submission" date="2018-09" db="EMBL/GenBank/DDBJ databases">
        <authorList>
            <person name="Livingstone P.G."/>
            <person name="Whitworth D.E."/>
        </authorList>
    </citation>
    <scope>NUCLEOTIDE SEQUENCE [LARGE SCALE GENOMIC DNA]</scope>
    <source>
        <strain evidence="2">CA051B</strain>
    </source>
</reference>
<sequence>MGLLQPTSTTPHLDALLALPTPAEPLETTVDGQRVVLEARDEIVLRCGQSSITLRRNGQVVIRGVQVETRATGLNRIKGGNVQIN</sequence>
<proteinExistence type="predicted"/>
<gene>
    <name evidence="1" type="ORF">D7V93_42615</name>
</gene>
<accession>A0A3A8N6X8</accession>